<comment type="caution">
    <text evidence="4">The sequence shown here is derived from an EMBL/GenBank/DDBJ whole genome shotgun (WGS) entry which is preliminary data.</text>
</comment>
<feature type="domain" description="Glycosyl transferase family 1" evidence="2">
    <location>
        <begin position="218"/>
        <end position="392"/>
    </location>
</feature>
<keyword evidence="5" id="KW-1185">Reference proteome</keyword>
<dbReference type="Gene3D" id="3.40.50.2000">
    <property type="entry name" value="Glycogen Phosphorylase B"/>
    <property type="match status" value="2"/>
</dbReference>
<dbReference type="InterPro" id="IPR028098">
    <property type="entry name" value="Glyco_trans_4-like_N"/>
</dbReference>
<feature type="domain" description="Glycosyltransferase subfamily 4-like N-terminal" evidence="3">
    <location>
        <begin position="47"/>
        <end position="214"/>
    </location>
</feature>
<dbReference type="CDD" id="cd03794">
    <property type="entry name" value="GT4_WbuB-like"/>
    <property type="match status" value="1"/>
</dbReference>
<evidence type="ECO:0000256" key="1">
    <source>
        <dbReference type="ARBA" id="ARBA00022679"/>
    </source>
</evidence>
<dbReference type="InterPro" id="IPR001296">
    <property type="entry name" value="Glyco_trans_1"/>
</dbReference>
<evidence type="ECO:0000259" key="2">
    <source>
        <dbReference type="Pfam" id="PF00534"/>
    </source>
</evidence>
<dbReference type="GO" id="GO:0009103">
    <property type="term" value="P:lipopolysaccharide biosynthetic process"/>
    <property type="evidence" value="ECO:0007669"/>
    <property type="project" value="TreeGrafter"/>
</dbReference>
<dbReference type="Proteomes" id="UP000004095">
    <property type="component" value="Unassembled WGS sequence"/>
</dbReference>
<evidence type="ECO:0000313" key="5">
    <source>
        <dbReference type="Proteomes" id="UP000004095"/>
    </source>
</evidence>
<reference evidence="4 5" key="1">
    <citation type="submission" date="2007-01" db="EMBL/GenBank/DDBJ databases">
        <authorList>
            <person name="Haygood M."/>
            <person name="Podell S."/>
            <person name="Anderson C."/>
            <person name="Hopkinson B."/>
            <person name="Roe K."/>
            <person name="Barbeau K."/>
            <person name="Gaasterland T."/>
            <person name="Ferriera S."/>
            <person name="Johnson J."/>
            <person name="Kravitz S."/>
            <person name="Beeson K."/>
            <person name="Sutton G."/>
            <person name="Rogers Y.-H."/>
            <person name="Friedman R."/>
            <person name="Frazier M."/>
            <person name="Venter J.C."/>
        </authorList>
    </citation>
    <scope>NUCLEOTIDE SEQUENCE [LARGE SCALE GENOMIC DNA]</scope>
    <source>
        <strain evidence="4 5">ATCC 23134</strain>
    </source>
</reference>
<dbReference type="eggNOG" id="COG0438">
    <property type="taxonomic scope" value="Bacteria"/>
</dbReference>
<dbReference type="SUPFAM" id="SSF53756">
    <property type="entry name" value="UDP-Glycosyltransferase/glycogen phosphorylase"/>
    <property type="match status" value="1"/>
</dbReference>
<dbReference type="GO" id="GO:0016757">
    <property type="term" value="F:glycosyltransferase activity"/>
    <property type="evidence" value="ECO:0007669"/>
    <property type="project" value="UniProtKB-KW"/>
</dbReference>
<name>A1ZU18_MICM2</name>
<evidence type="ECO:0000259" key="3">
    <source>
        <dbReference type="Pfam" id="PF13439"/>
    </source>
</evidence>
<dbReference type="PANTHER" id="PTHR46401:SF2">
    <property type="entry name" value="GLYCOSYLTRANSFERASE WBBK-RELATED"/>
    <property type="match status" value="1"/>
</dbReference>
<accession>A1ZU18</accession>
<dbReference type="Pfam" id="PF13439">
    <property type="entry name" value="Glyco_transf_4"/>
    <property type="match status" value="1"/>
</dbReference>
<keyword evidence="1 4" id="KW-0808">Transferase</keyword>
<dbReference type="EC" id="2.4.1.-" evidence="4"/>
<organism evidence="4 5">
    <name type="scientific">Microscilla marina ATCC 23134</name>
    <dbReference type="NCBI Taxonomy" id="313606"/>
    <lineage>
        <taxon>Bacteria</taxon>
        <taxon>Pseudomonadati</taxon>
        <taxon>Bacteroidota</taxon>
        <taxon>Cytophagia</taxon>
        <taxon>Cytophagales</taxon>
        <taxon>Microscillaceae</taxon>
        <taxon>Microscilla</taxon>
    </lineage>
</organism>
<gene>
    <name evidence="4" type="ORF">M23134_06004</name>
</gene>
<proteinExistence type="predicted"/>
<protein>
    <submittedName>
        <fullName evidence="4">Glycosyl transferase, group 1 family protein</fullName>
        <ecNumber evidence="4">2.4.1.-</ecNumber>
    </submittedName>
</protein>
<dbReference type="PANTHER" id="PTHR46401">
    <property type="entry name" value="GLYCOSYLTRANSFERASE WBBK-RELATED"/>
    <property type="match status" value="1"/>
</dbReference>
<sequence>MIGVFLFKMLLYHLLFVARHLLHTNMILQQTHKALYAAFDVYPSAKGAATHIYHSAQTLFDWKGGGWLSVVGNEKLMDYQQEGNVEITRFSEQIPNYLVRSQAYSQYLYDLLETQPRLEICHFRDHWSGVPVLMHKQHQNRSYQTVYEVNGLPSIELPYRYPALSARTLEKIKNLEQLCYQQADFVITPSEVIKNNLINLGVAPKKITVITNGAEVPNIFGKPVHPPKGRYVIYFGALQPWQGFDVLLKAMAYLADYDDLSLVVCASTKQKKARFYHKVIEKLGLTNRVIWQYQLPKRTLYDWVHGAVFSLAPLKECSRNLEQGCCPLKILESMAVGTPVVASDLPVVKEIISDASLGKLVRADRPAELARAMRILLDYPHLRQQMSEAGKAHIEAHFTWQQKREELSTFYSRIVV</sequence>
<dbReference type="AlphaFoldDB" id="A1ZU18"/>
<evidence type="ECO:0000313" key="4">
    <source>
        <dbReference type="EMBL" id="EAY26131.1"/>
    </source>
</evidence>
<dbReference type="Pfam" id="PF00534">
    <property type="entry name" value="Glycos_transf_1"/>
    <property type="match status" value="1"/>
</dbReference>
<keyword evidence="4" id="KW-0328">Glycosyltransferase</keyword>
<dbReference type="EMBL" id="AAWS01000038">
    <property type="protein sequence ID" value="EAY26131.1"/>
    <property type="molecule type" value="Genomic_DNA"/>
</dbReference>